<feature type="compositionally biased region" description="Acidic residues" evidence="14">
    <location>
        <begin position="189"/>
        <end position="200"/>
    </location>
</feature>
<keyword evidence="4 11" id="KW-0863">Zinc-finger</keyword>
<feature type="region of interest" description="Disordered" evidence="14">
    <location>
        <begin position="753"/>
        <end position="829"/>
    </location>
</feature>
<dbReference type="Gene3D" id="3.30.160.60">
    <property type="entry name" value="Classic Zinc Finger"/>
    <property type="match status" value="1"/>
</dbReference>
<evidence type="ECO:0000259" key="15">
    <source>
        <dbReference type="PROSITE" id="PS50071"/>
    </source>
</evidence>
<organism evidence="17 18">
    <name type="scientific">Menidia menidia</name>
    <name type="common">Atlantic silverside</name>
    <dbReference type="NCBI Taxonomy" id="238744"/>
    <lineage>
        <taxon>Eukaryota</taxon>
        <taxon>Metazoa</taxon>
        <taxon>Chordata</taxon>
        <taxon>Craniata</taxon>
        <taxon>Vertebrata</taxon>
        <taxon>Euteleostomi</taxon>
        <taxon>Actinopterygii</taxon>
        <taxon>Neopterygii</taxon>
        <taxon>Teleostei</taxon>
        <taxon>Neoteleostei</taxon>
        <taxon>Acanthomorphata</taxon>
        <taxon>Ovalentaria</taxon>
        <taxon>Atherinomorphae</taxon>
        <taxon>Atheriniformes</taxon>
        <taxon>Atherinopsidae</taxon>
        <taxon>Menidiinae</taxon>
        <taxon>Menidia</taxon>
    </lineage>
</organism>
<proteinExistence type="predicted"/>
<reference evidence="17" key="1">
    <citation type="submission" date="2021-05" db="EMBL/GenBank/DDBJ databases">
        <authorList>
            <person name="Tigano A."/>
        </authorList>
    </citation>
    <scope>NUCLEOTIDE SEQUENCE</scope>
</reference>
<keyword evidence="6" id="KW-0805">Transcription regulation</keyword>
<evidence type="ECO:0000256" key="12">
    <source>
        <dbReference type="PROSITE-ProRule" id="PRU00108"/>
    </source>
</evidence>
<dbReference type="PROSITE" id="PS00027">
    <property type="entry name" value="HOMEOBOX_1"/>
    <property type="match status" value="1"/>
</dbReference>
<feature type="compositionally biased region" description="Acidic residues" evidence="14">
    <location>
        <begin position="1348"/>
        <end position="1363"/>
    </location>
</feature>
<feature type="region of interest" description="Disordered" evidence="14">
    <location>
        <begin position="1334"/>
        <end position="1367"/>
    </location>
</feature>
<dbReference type="Pfam" id="PF12874">
    <property type="entry name" value="zf-met"/>
    <property type="match status" value="2"/>
</dbReference>
<evidence type="ECO:0000256" key="10">
    <source>
        <dbReference type="ARBA" id="ARBA00023242"/>
    </source>
</evidence>
<dbReference type="PROSITE" id="PS50071">
    <property type="entry name" value="HOMEOBOX_2"/>
    <property type="match status" value="2"/>
</dbReference>
<feature type="domain" description="C2H2-type" evidence="16">
    <location>
        <begin position="298"/>
        <end position="327"/>
    </location>
</feature>
<feature type="region of interest" description="Disordered" evidence="14">
    <location>
        <begin position="1117"/>
        <end position="1146"/>
    </location>
</feature>
<feature type="compositionally biased region" description="Basic and acidic residues" evidence="14">
    <location>
        <begin position="555"/>
        <end position="564"/>
    </location>
</feature>
<evidence type="ECO:0000313" key="17">
    <source>
        <dbReference type="EMBL" id="CAG5895771.1"/>
    </source>
</evidence>
<dbReference type="PANTHER" id="PTHR45891">
    <property type="entry name" value="ZINC FINGER HOMEOBOX PROTEIN"/>
    <property type="match status" value="1"/>
</dbReference>
<feature type="compositionally biased region" description="Basic residues" evidence="14">
    <location>
        <begin position="1136"/>
        <end position="1146"/>
    </location>
</feature>
<keyword evidence="18" id="KW-1185">Reference proteome</keyword>
<evidence type="ECO:0000256" key="11">
    <source>
        <dbReference type="PROSITE-ProRule" id="PRU00042"/>
    </source>
</evidence>
<dbReference type="PROSITE" id="PS00028">
    <property type="entry name" value="ZINC_FINGER_C2H2_1"/>
    <property type="match status" value="2"/>
</dbReference>
<feature type="compositionally biased region" description="Polar residues" evidence="14">
    <location>
        <begin position="796"/>
        <end position="807"/>
    </location>
</feature>
<dbReference type="PROSITE" id="PS50157">
    <property type="entry name" value="ZINC_FINGER_C2H2_2"/>
    <property type="match status" value="2"/>
</dbReference>
<comment type="caution">
    <text evidence="17">The sequence shown here is derived from an EMBL/GenBank/DDBJ whole genome shotgun (WGS) entry which is preliminary data.</text>
</comment>
<keyword evidence="8 12" id="KW-0371">Homeobox</keyword>
<evidence type="ECO:0000256" key="4">
    <source>
        <dbReference type="ARBA" id="ARBA00022771"/>
    </source>
</evidence>
<feature type="compositionally biased region" description="Low complexity" evidence="14">
    <location>
        <begin position="1649"/>
        <end position="1667"/>
    </location>
</feature>
<dbReference type="Gene3D" id="1.10.10.60">
    <property type="entry name" value="Homeodomain-like"/>
    <property type="match status" value="2"/>
</dbReference>
<feature type="domain" description="Homeobox" evidence="15">
    <location>
        <begin position="1144"/>
        <end position="1204"/>
    </location>
</feature>
<dbReference type="OrthoDB" id="6159439at2759"/>
<evidence type="ECO:0000259" key="16">
    <source>
        <dbReference type="PROSITE" id="PS50157"/>
    </source>
</evidence>
<dbReference type="InterPro" id="IPR013087">
    <property type="entry name" value="Znf_C2H2_type"/>
</dbReference>
<feature type="region of interest" description="Disordered" evidence="14">
    <location>
        <begin position="1423"/>
        <end position="1477"/>
    </location>
</feature>
<evidence type="ECO:0000256" key="6">
    <source>
        <dbReference type="ARBA" id="ARBA00023015"/>
    </source>
</evidence>
<evidence type="ECO:0000256" key="13">
    <source>
        <dbReference type="RuleBase" id="RU000682"/>
    </source>
</evidence>
<dbReference type="SUPFAM" id="SSF46689">
    <property type="entry name" value="Homeodomain-like"/>
    <property type="match status" value="2"/>
</dbReference>
<feature type="compositionally biased region" description="Basic and acidic residues" evidence="14">
    <location>
        <begin position="849"/>
        <end position="869"/>
    </location>
</feature>
<dbReference type="GO" id="GO:0000978">
    <property type="term" value="F:RNA polymerase II cis-regulatory region sequence-specific DNA binding"/>
    <property type="evidence" value="ECO:0007669"/>
    <property type="project" value="TreeGrafter"/>
</dbReference>
<feature type="region of interest" description="Disordered" evidence="14">
    <location>
        <begin position="502"/>
        <end position="679"/>
    </location>
</feature>
<dbReference type="SMART" id="SM00451">
    <property type="entry name" value="ZnF_U1"/>
    <property type="match status" value="3"/>
</dbReference>
<feature type="compositionally biased region" description="Basic and acidic residues" evidence="14">
    <location>
        <begin position="574"/>
        <end position="592"/>
    </location>
</feature>
<dbReference type="GO" id="GO:0005634">
    <property type="term" value="C:nucleus"/>
    <property type="evidence" value="ECO:0007669"/>
    <property type="project" value="UniProtKB-SubCell"/>
</dbReference>
<feature type="compositionally biased region" description="Polar residues" evidence="14">
    <location>
        <begin position="538"/>
        <end position="554"/>
    </location>
</feature>
<evidence type="ECO:0000313" key="18">
    <source>
        <dbReference type="Proteomes" id="UP000677803"/>
    </source>
</evidence>
<feature type="domain" description="C2H2-type" evidence="16">
    <location>
        <begin position="239"/>
        <end position="268"/>
    </location>
</feature>
<dbReference type="InterPro" id="IPR001356">
    <property type="entry name" value="HD"/>
</dbReference>
<dbReference type="GO" id="GO:0000981">
    <property type="term" value="F:DNA-binding transcription factor activity, RNA polymerase II-specific"/>
    <property type="evidence" value="ECO:0007669"/>
    <property type="project" value="InterPro"/>
</dbReference>
<feature type="compositionally biased region" description="Low complexity" evidence="14">
    <location>
        <begin position="630"/>
        <end position="652"/>
    </location>
</feature>
<feature type="DNA-binding region" description="Homeobox" evidence="12">
    <location>
        <begin position="1146"/>
        <end position="1205"/>
    </location>
</feature>
<keyword evidence="5" id="KW-0862">Zinc</keyword>
<dbReference type="Pfam" id="PF00046">
    <property type="entry name" value="Homeodomain"/>
    <property type="match status" value="2"/>
</dbReference>
<feature type="compositionally biased region" description="Polar residues" evidence="14">
    <location>
        <begin position="1445"/>
        <end position="1474"/>
    </location>
</feature>
<keyword evidence="3" id="KW-0677">Repeat</keyword>
<dbReference type="CDD" id="cd00086">
    <property type="entry name" value="homeodomain"/>
    <property type="match status" value="2"/>
</dbReference>
<dbReference type="InterPro" id="IPR009057">
    <property type="entry name" value="Homeodomain-like_sf"/>
</dbReference>
<gene>
    <name evidence="17" type="ORF">MMEN_LOCUS6847</name>
</gene>
<feature type="compositionally biased region" description="Low complexity" evidence="14">
    <location>
        <begin position="158"/>
        <end position="171"/>
    </location>
</feature>
<feature type="compositionally biased region" description="Polar residues" evidence="14">
    <location>
        <begin position="653"/>
        <end position="679"/>
    </location>
</feature>
<evidence type="ECO:0000256" key="14">
    <source>
        <dbReference type="SAM" id="MobiDB-lite"/>
    </source>
</evidence>
<dbReference type="EMBL" id="CAJRST010006668">
    <property type="protein sequence ID" value="CAG5895771.1"/>
    <property type="molecule type" value="Genomic_DNA"/>
</dbReference>
<comment type="subcellular location">
    <subcellularLocation>
        <location evidence="1 12 13">Nucleus</location>
    </subcellularLocation>
</comment>
<feature type="region of interest" description="Disordered" evidence="14">
    <location>
        <begin position="843"/>
        <end position="875"/>
    </location>
</feature>
<feature type="region of interest" description="Disordered" evidence="14">
    <location>
        <begin position="1"/>
        <end position="21"/>
    </location>
</feature>
<feature type="DNA-binding region" description="Homeobox" evidence="12">
    <location>
        <begin position="1476"/>
        <end position="1535"/>
    </location>
</feature>
<protein>
    <submittedName>
        <fullName evidence="17">(Atlantic silverside) hypothetical protein</fullName>
    </submittedName>
</protein>
<dbReference type="GO" id="GO:0008270">
    <property type="term" value="F:zinc ion binding"/>
    <property type="evidence" value="ECO:0007669"/>
    <property type="project" value="UniProtKB-KW"/>
</dbReference>
<dbReference type="InterPro" id="IPR003604">
    <property type="entry name" value="Matrin/U1-like-C_Znf_C2H2"/>
</dbReference>
<feature type="compositionally biased region" description="Polar residues" evidence="14">
    <location>
        <begin position="1639"/>
        <end position="1648"/>
    </location>
</feature>
<feature type="compositionally biased region" description="Basic and acidic residues" evidence="14">
    <location>
        <begin position="1117"/>
        <end position="1135"/>
    </location>
</feature>
<evidence type="ECO:0000256" key="8">
    <source>
        <dbReference type="ARBA" id="ARBA00023155"/>
    </source>
</evidence>
<feature type="region of interest" description="Disordered" evidence="14">
    <location>
        <begin position="133"/>
        <end position="235"/>
    </location>
</feature>
<keyword evidence="2" id="KW-0479">Metal-binding</keyword>
<dbReference type="SMART" id="SM00355">
    <property type="entry name" value="ZnF_C2H2"/>
    <property type="match status" value="4"/>
</dbReference>
<feature type="compositionally biased region" description="Polar residues" evidence="14">
    <location>
        <begin position="142"/>
        <end position="154"/>
    </location>
</feature>
<name>A0A8S4AZR3_9TELE</name>
<dbReference type="InterPro" id="IPR036236">
    <property type="entry name" value="Znf_C2H2_sf"/>
</dbReference>
<feature type="compositionally biased region" description="Polar residues" evidence="14">
    <location>
        <begin position="593"/>
        <end position="603"/>
    </location>
</feature>
<dbReference type="PANTHER" id="PTHR45891:SF5">
    <property type="entry name" value="ZINC FINGER HOMEOBOX PROTEIN 4 ISOFORM X1"/>
    <property type="match status" value="1"/>
</dbReference>
<feature type="compositionally biased region" description="Gly residues" evidence="14">
    <location>
        <begin position="57"/>
        <end position="67"/>
    </location>
</feature>
<evidence type="ECO:0000256" key="7">
    <source>
        <dbReference type="ARBA" id="ARBA00023125"/>
    </source>
</evidence>
<accession>A0A8S4AZR3</accession>
<evidence type="ECO:0000256" key="9">
    <source>
        <dbReference type="ARBA" id="ARBA00023163"/>
    </source>
</evidence>
<feature type="compositionally biased region" description="Pro residues" evidence="14">
    <location>
        <begin position="1425"/>
        <end position="1438"/>
    </location>
</feature>
<dbReference type="InterPro" id="IPR017970">
    <property type="entry name" value="Homeobox_CS"/>
</dbReference>
<feature type="region of interest" description="Disordered" evidence="14">
    <location>
        <begin position="1633"/>
        <end position="1682"/>
    </location>
</feature>
<dbReference type="Proteomes" id="UP000677803">
    <property type="component" value="Unassembled WGS sequence"/>
</dbReference>
<dbReference type="SUPFAM" id="SSF57667">
    <property type="entry name" value="beta-beta-alpha zinc fingers"/>
    <property type="match status" value="2"/>
</dbReference>
<evidence type="ECO:0000256" key="2">
    <source>
        <dbReference type="ARBA" id="ARBA00022723"/>
    </source>
</evidence>
<keyword evidence="7 12" id="KW-0238">DNA-binding</keyword>
<feature type="region of interest" description="Disordered" evidence="14">
    <location>
        <begin position="888"/>
        <end position="907"/>
    </location>
</feature>
<dbReference type="SMART" id="SM00389">
    <property type="entry name" value="HOX"/>
    <property type="match status" value="3"/>
</dbReference>
<feature type="compositionally biased region" description="Basic and acidic residues" evidence="14">
    <location>
        <begin position="177"/>
        <end position="188"/>
    </location>
</feature>
<feature type="compositionally biased region" description="Acidic residues" evidence="14">
    <location>
        <begin position="776"/>
        <end position="795"/>
    </location>
</feature>
<keyword evidence="10 12" id="KW-0539">Nucleus</keyword>
<dbReference type="InterPro" id="IPR051968">
    <property type="entry name" value="ZnFinger_Homeobox_TR"/>
</dbReference>
<evidence type="ECO:0000256" key="5">
    <source>
        <dbReference type="ARBA" id="ARBA00022833"/>
    </source>
</evidence>
<evidence type="ECO:0000256" key="3">
    <source>
        <dbReference type="ARBA" id="ARBA00022737"/>
    </source>
</evidence>
<feature type="domain" description="Homeobox" evidence="15">
    <location>
        <begin position="1474"/>
        <end position="1534"/>
    </location>
</feature>
<feature type="compositionally biased region" description="Basic and acidic residues" evidence="14">
    <location>
        <begin position="812"/>
        <end position="821"/>
    </location>
</feature>
<feature type="region of interest" description="Disordered" evidence="14">
    <location>
        <begin position="51"/>
        <end position="80"/>
    </location>
</feature>
<sequence length="1682" mass="181808">MKGGGEQERREEREREGRQARKLFTCEEPQRKRVCACVLERRPCRYGFERKDASKGGLLGGEGGGGATVPNTSEESGEPVCSERNGVAKWLCPLCQKGQSNRSSLSSHLTEQHSVLPSCVDRLLDIAVLKQAASGGEKDKGAQQTTDAESSQVKNAADASSDPCQSSESSDTTQMLRNKEMEEDRIMEQEEGEAEPEEEGNSLSEAKRQSTTEDTEVPDANQKSAGKNGVPAENNTRSFKCNACLESFSSRTALSVHYNSASHIQRMTTGPAKQGAETNSPSPSLQALSRPYISNKPYQCAVCRVSYNHAITLESHMKSVLHQTRSRNAGMAAHAANSAVAAASLRGSTSSAPNTVGTTSGSGTSQLVASSTCAAPGALMVSAPQEEQIPTSQVTPSLLTSPVASAQAVSAFLTLLTSSPSTLSHSLLPSLFAAGAASGAAAPQLVPQPQMVMPLILNGLQAQTQQHQENQQGQLLTQCVPFVGLSTAQQALLTQRLNSLQNQWPSSGLPPNIQPPQEEQKQTVTCEGEQEEKGETVGTDSDQTNEAQDLTSDNVKGEKLKGESSEESAQCANIERKEVKSNKVDGKEHQDSTTDGDGSTNQLDLEGDKTASLNLSPVGTEKSLRNNNHSPSASVRSNSSLSPVNLNLTLSPDSTPQKSQSGTSPCGTPKSSPSTNALTTNQTRLNCTTMDSSFPDLPVLSEFQSEVLWAFFESRSEADAASPPHEDCEALGREVGLSEEAVRRWLTQARHAKHRHRATDSEQLAGFTRHNHGSDNDYDDEESSLIIAEGEDDGEASNSQAIDLSNSRGKRVQREVGREVQGDSCLTSDSENEVYTSVIVSDEESQTEFVKEGPKSPKDEWHRGSHSDKGPVGGKVLRSTTVFLSDAEDEYEDEEVGGGQRAMRKKRKGEFERDEVVVKKERQDPDVDLELEAQGDPPSSLSFAMDHHEIPASALHSLPLSLTPFSTQFLSPYVLSLTPSLIADGSKVPVFPNPPTITRFPSSLLSQSLSSHNQTTHYLSNGDDCESALDLSMGKNNSKYASSSSSLADSIAAQKGQLLDGLGLRPTSKGLVVVQVKPESVTTVPGSNSPMSLINCSNMTKSNVYMRAGQKMSATFLEREREKEREKEKEKEQQQRKSKGKRYRDMRRSRTIIQAEQLDILYGCYFKDPNPGKHEFEQISEWVHLPKKVVQIWFQNMRARERKGEVRFISDGTLAAVGKPLIKFTWPLSKPIFSNKPTSNNNTGGITATPIVRTFIKTERDPVKELDKTVMMKKTGPVPIKPKEIVSSTTVSSVSSSASAVPKTKLETTSNVTMVKVAPKVSPPVILAPPKELIPIAPRPSQKRKLEEESEEEKTDEEKDYENEMASGPAVANRMVPKLPTTPINNRPSATAVVSQKQNGLNYWTPKVPIKINTLSREQLALPTHTPPRTIPPPPTPSIAPVSPNTPSSTKVGSPSTALVAKSSPTESGFLSHSSSRRPRTHLSCLQLSILQSCYETCAHPNAMECEAIGTELNLPLKVVQIWFQNTRAKEKRWRLQQEKISPVLGGKVDMSSGSYLQYNALKANRPILPKPVQLTVTEAPASPVPGQPVPKETLTGHCEACNVSFESRAAARAHVFSPRHLATLRTTNFGQPPALVNKNGSSNSGLPSSQVSLSTTVTSSGAGSEGEITIELPPSTATSNS</sequence>
<evidence type="ECO:0000256" key="1">
    <source>
        <dbReference type="ARBA" id="ARBA00004123"/>
    </source>
</evidence>
<keyword evidence="9" id="KW-0804">Transcription</keyword>